<comment type="similarity">
    <text evidence="2">Belongs to the UPF0754 family.</text>
</comment>
<keyword evidence="3 6" id="KW-0812">Transmembrane</keyword>
<dbReference type="PANTHER" id="PTHR35791">
    <property type="entry name" value="UPF0754 MEMBRANE PROTEIN YHEB"/>
    <property type="match status" value="1"/>
</dbReference>
<keyword evidence="5 6" id="KW-0472">Membrane</keyword>
<reference evidence="8" key="1">
    <citation type="journal article" date="2019" name="Int. J. Syst. Evol. Microbiol.">
        <title>The Global Catalogue of Microorganisms (GCM) 10K type strain sequencing project: providing services to taxonomists for standard genome sequencing and annotation.</title>
        <authorList>
            <consortium name="The Broad Institute Genomics Platform"/>
            <consortium name="The Broad Institute Genome Sequencing Center for Infectious Disease"/>
            <person name="Wu L."/>
            <person name="Ma J."/>
        </authorList>
    </citation>
    <scope>NUCLEOTIDE SEQUENCE [LARGE SCALE GENOMIC DNA]</scope>
    <source>
        <strain evidence="8">KCTC 33575</strain>
    </source>
</reference>
<keyword evidence="4 6" id="KW-1133">Transmembrane helix</keyword>
<organism evidence="7 8">
    <name type="scientific">Corticicoccus populi</name>
    <dbReference type="NCBI Taxonomy" id="1812821"/>
    <lineage>
        <taxon>Bacteria</taxon>
        <taxon>Bacillati</taxon>
        <taxon>Bacillota</taxon>
        <taxon>Bacilli</taxon>
        <taxon>Bacillales</taxon>
        <taxon>Staphylococcaceae</taxon>
        <taxon>Corticicoccus</taxon>
    </lineage>
</organism>
<keyword evidence="8" id="KW-1185">Reference proteome</keyword>
<dbReference type="RefSeq" id="WP_377770393.1">
    <property type="nucleotide sequence ID" value="NZ_JBHUOQ010000001.1"/>
</dbReference>
<evidence type="ECO:0000256" key="1">
    <source>
        <dbReference type="ARBA" id="ARBA00004308"/>
    </source>
</evidence>
<sequence>MNSVTLVIFMVVTGSLIAGFTNILAIKMLFKPYHAKYLFGIKLPFTPGVVPARRKEVSVKLGQIITGHLLTPEVFISKIRKPESERFIISFIDRQIQTIENEKLSISYFLERLSEGLTDKIITGFNETLTDKIHSEGDRLYHEVISDLVPEDALQVIDGKVSNIQPQIEKKIKSYITSEKGYNDLYVMVDEFIEHRGRLAKTLKLFLTKESIVESIQREVIKLSEHPKMTGIMNEFISSEYEKIKTSRVSDFMSEKDKSELESNIVQTVGKWINIERLLEKPVAEFNPALFESFKERGKYKLLDNMTDYLSVNMVRIMDKLQLAELIKEQIDSFEIEKLEELVMDVAKKEFQMITLLGFILGAVVGFVQGLIVVFL</sequence>
<comment type="subcellular location">
    <subcellularLocation>
        <location evidence="1">Endomembrane system</location>
    </subcellularLocation>
</comment>
<dbReference type="EMBL" id="JBHUOQ010000001">
    <property type="protein sequence ID" value="MFD2828890.1"/>
    <property type="molecule type" value="Genomic_DNA"/>
</dbReference>
<evidence type="ECO:0000256" key="6">
    <source>
        <dbReference type="SAM" id="Phobius"/>
    </source>
</evidence>
<feature type="transmembrane region" description="Helical" evidence="6">
    <location>
        <begin position="6"/>
        <end position="26"/>
    </location>
</feature>
<evidence type="ECO:0000256" key="5">
    <source>
        <dbReference type="ARBA" id="ARBA00023136"/>
    </source>
</evidence>
<evidence type="ECO:0000256" key="4">
    <source>
        <dbReference type="ARBA" id="ARBA00022989"/>
    </source>
</evidence>
<name>A0ABW5WQ16_9STAP</name>
<comment type="caution">
    <text evidence="7">The sequence shown here is derived from an EMBL/GenBank/DDBJ whole genome shotgun (WGS) entry which is preliminary data.</text>
</comment>
<proteinExistence type="inferred from homology"/>
<dbReference type="Proteomes" id="UP001597519">
    <property type="component" value="Unassembled WGS sequence"/>
</dbReference>
<protein>
    <submittedName>
        <fullName evidence="7">DUF445 domain-containing protein</fullName>
    </submittedName>
</protein>
<evidence type="ECO:0000313" key="7">
    <source>
        <dbReference type="EMBL" id="MFD2828890.1"/>
    </source>
</evidence>
<accession>A0ABW5WQ16</accession>
<feature type="transmembrane region" description="Helical" evidence="6">
    <location>
        <begin position="354"/>
        <end position="375"/>
    </location>
</feature>
<dbReference type="Pfam" id="PF04286">
    <property type="entry name" value="DUF445"/>
    <property type="match status" value="1"/>
</dbReference>
<evidence type="ECO:0000256" key="2">
    <source>
        <dbReference type="ARBA" id="ARBA00008053"/>
    </source>
</evidence>
<dbReference type="PANTHER" id="PTHR35791:SF1">
    <property type="entry name" value="UPF0754 MEMBRANE PROTEIN YHEB"/>
    <property type="match status" value="1"/>
</dbReference>
<dbReference type="InterPro" id="IPR007383">
    <property type="entry name" value="DUF445"/>
</dbReference>
<evidence type="ECO:0000256" key="3">
    <source>
        <dbReference type="ARBA" id="ARBA00022692"/>
    </source>
</evidence>
<gene>
    <name evidence="7" type="ORF">ACFSX4_00275</name>
</gene>
<evidence type="ECO:0000313" key="8">
    <source>
        <dbReference type="Proteomes" id="UP001597519"/>
    </source>
</evidence>